<organism evidence="2 3">
    <name type="scientific">Methylobacterium nonmethylotrophicum</name>
    <dbReference type="NCBI Taxonomy" id="1141884"/>
    <lineage>
        <taxon>Bacteria</taxon>
        <taxon>Pseudomonadati</taxon>
        <taxon>Pseudomonadota</taxon>
        <taxon>Alphaproteobacteria</taxon>
        <taxon>Hyphomicrobiales</taxon>
        <taxon>Methylobacteriaceae</taxon>
        <taxon>Methylobacterium</taxon>
    </lineage>
</organism>
<evidence type="ECO:0000256" key="1">
    <source>
        <dbReference type="SAM" id="MobiDB-lite"/>
    </source>
</evidence>
<proteinExistence type="predicted"/>
<feature type="region of interest" description="Disordered" evidence="1">
    <location>
        <begin position="94"/>
        <end position="115"/>
    </location>
</feature>
<sequence length="115" mass="12509">MTDATVNRRCNPRCSYDEHGREIAPPTMGDARSDGETTAAATCHHSSYRLGCLIDRFPGELQIVAATRGTHSALVALLDLALLHAPPLHMSICPIRTSDDDEGKSSARYRAWSTT</sequence>
<name>A0A4Z0NEU4_9HYPH</name>
<evidence type="ECO:0000313" key="2">
    <source>
        <dbReference type="EMBL" id="TGD92502.1"/>
    </source>
</evidence>
<dbReference type="Proteomes" id="UP000297535">
    <property type="component" value="Unassembled WGS sequence"/>
</dbReference>
<accession>A0A4Z0NEU4</accession>
<dbReference type="OrthoDB" id="8004846at2"/>
<gene>
    <name evidence="2" type="ORF">EU555_34735</name>
</gene>
<reference evidence="2 3" key="1">
    <citation type="submission" date="2019-04" db="EMBL/GenBank/DDBJ databases">
        <authorList>
            <person name="Feng G."/>
            <person name="Zhu H."/>
        </authorList>
    </citation>
    <scope>NUCLEOTIDE SEQUENCE [LARGE SCALE GENOMIC DNA]</scope>
    <source>
        <strain evidence="2 3">6HR-1</strain>
    </source>
</reference>
<comment type="caution">
    <text evidence="2">The sequence shown here is derived from an EMBL/GenBank/DDBJ whole genome shotgun (WGS) entry which is preliminary data.</text>
</comment>
<dbReference type="RefSeq" id="WP_135419862.1">
    <property type="nucleotide sequence ID" value="NZ_SRLB01000061.1"/>
</dbReference>
<dbReference type="EMBL" id="SRLB01000061">
    <property type="protein sequence ID" value="TGD92502.1"/>
    <property type="molecule type" value="Genomic_DNA"/>
</dbReference>
<evidence type="ECO:0000313" key="3">
    <source>
        <dbReference type="Proteomes" id="UP000297535"/>
    </source>
</evidence>
<keyword evidence="3" id="KW-1185">Reference proteome</keyword>
<dbReference type="AlphaFoldDB" id="A0A4Z0NEU4"/>
<protein>
    <submittedName>
        <fullName evidence="2">Uncharacterized protein</fullName>
    </submittedName>
</protein>